<keyword evidence="2" id="KW-1185">Reference proteome</keyword>
<sequence>MQKRHLKWTADLNKEIRGYIGREETKMEGRRAVKDEEQVEERPHCQMLQECAKEKKKDYEQELWKMRTKYYELLFREGNRKSEKSRKTDLAEAL</sequence>
<protein>
    <submittedName>
        <fullName evidence="1">Uncharacterized protein</fullName>
    </submittedName>
</protein>
<organism evidence="1 2">
    <name type="scientific">Zophobas morio</name>
    <dbReference type="NCBI Taxonomy" id="2755281"/>
    <lineage>
        <taxon>Eukaryota</taxon>
        <taxon>Metazoa</taxon>
        <taxon>Ecdysozoa</taxon>
        <taxon>Arthropoda</taxon>
        <taxon>Hexapoda</taxon>
        <taxon>Insecta</taxon>
        <taxon>Pterygota</taxon>
        <taxon>Neoptera</taxon>
        <taxon>Endopterygota</taxon>
        <taxon>Coleoptera</taxon>
        <taxon>Polyphaga</taxon>
        <taxon>Cucujiformia</taxon>
        <taxon>Tenebrionidae</taxon>
        <taxon>Zophobas</taxon>
    </lineage>
</organism>
<accession>A0AA38IGX0</accession>
<dbReference type="AlphaFoldDB" id="A0AA38IGX0"/>
<evidence type="ECO:0000313" key="1">
    <source>
        <dbReference type="EMBL" id="KAJ3655735.1"/>
    </source>
</evidence>
<name>A0AA38IGX0_9CUCU</name>
<dbReference type="Proteomes" id="UP001168821">
    <property type="component" value="Unassembled WGS sequence"/>
</dbReference>
<evidence type="ECO:0000313" key="2">
    <source>
        <dbReference type="Proteomes" id="UP001168821"/>
    </source>
</evidence>
<reference evidence="1" key="1">
    <citation type="journal article" date="2023" name="G3 (Bethesda)">
        <title>Whole genome assemblies of Zophobas morio and Tenebrio molitor.</title>
        <authorList>
            <person name="Kaur S."/>
            <person name="Stinson S.A."/>
            <person name="diCenzo G.C."/>
        </authorList>
    </citation>
    <scope>NUCLEOTIDE SEQUENCE</scope>
    <source>
        <strain evidence="1">QUZm001</strain>
    </source>
</reference>
<gene>
    <name evidence="1" type="ORF">Zmor_014853</name>
</gene>
<comment type="caution">
    <text evidence="1">The sequence shown here is derived from an EMBL/GenBank/DDBJ whole genome shotgun (WGS) entry which is preliminary data.</text>
</comment>
<proteinExistence type="predicted"/>
<dbReference type="EMBL" id="JALNTZ010000004">
    <property type="protein sequence ID" value="KAJ3655735.1"/>
    <property type="molecule type" value="Genomic_DNA"/>
</dbReference>